<dbReference type="Pfam" id="PF03221">
    <property type="entry name" value="HTH_Tnp_Tc5"/>
    <property type="match status" value="1"/>
</dbReference>
<proteinExistence type="predicted"/>
<organism evidence="3 4">
    <name type="scientific">Phytophthora rubi</name>
    <dbReference type="NCBI Taxonomy" id="129364"/>
    <lineage>
        <taxon>Eukaryota</taxon>
        <taxon>Sar</taxon>
        <taxon>Stramenopiles</taxon>
        <taxon>Oomycota</taxon>
        <taxon>Peronosporomycetes</taxon>
        <taxon>Peronosporales</taxon>
        <taxon>Peronosporaceae</taxon>
        <taxon>Phytophthora</taxon>
    </lineage>
</organism>
<reference evidence="3 4" key="1">
    <citation type="submission" date="2018-08" db="EMBL/GenBank/DDBJ databases">
        <title>Genomic investigation of the strawberry pathogen Phytophthora fragariae indicates pathogenicity is determined by transcriptional variation in three key races.</title>
        <authorList>
            <person name="Adams T.M."/>
            <person name="Armitage A.D."/>
            <person name="Sobczyk M.K."/>
            <person name="Bates H.J."/>
            <person name="Dunwell J.M."/>
            <person name="Nellist C.F."/>
            <person name="Harrison R.J."/>
        </authorList>
    </citation>
    <scope>NUCLEOTIDE SEQUENCE [LARGE SCALE GENOMIC DNA]</scope>
    <source>
        <strain evidence="3 4">SCRP333</strain>
    </source>
</reference>
<evidence type="ECO:0000313" key="4">
    <source>
        <dbReference type="Proteomes" id="UP000434957"/>
    </source>
</evidence>
<keyword evidence="4" id="KW-1185">Reference proteome</keyword>
<protein>
    <recommendedName>
        <fullName evidence="2">HTH CENPB-type domain-containing protein</fullName>
    </recommendedName>
</protein>
<dbReference type="AlphaFoldDB" id="A0A6A4CD94"/>
<feature type="domain" description="HTH CENPB-type" evidence="2">
    <location>
        <begin position="66"/>
        <end position="138"/>
    </location>
</feature>
<dbReference type="Proteomes" id="UP000434957">
    <property type="component" value="Unassembled WGS sequence"/>
</dbReference>
<dbReference type="SUPFAM" id="SSF46689">
    <property type="entry name" value="Homeodomain-like"/>
    <property type="match status" value="1"/>
</dbReference>
<dbReference type="GO" id="GO:0003677">
    <property type="term" value="F:DNA binding"/>
    <property type="evidence" value="ECO:0007669"/>
    <property type="project" value="UniProtKB-KW"/>
</dbReference>
<dbReference type="PROSITE" id="PS51253">
    <property type="entry name" value="HTH_CENPB"/>
    <property type="match status" value="1"/>
</dbReference>
<dbReference type="InterPro" id="IPR009057">
    <property type="entry name" value="Homeodomain-like_sf"/>
</dbReference>
<evidence type="ECO:0000259" key="2">
    <source>
        <dbReference type="PROSITE" id="PS51253"/>
    </source>
</evidence>
<name>A0A6A4CD94_9STRA</name>
<dbReference type="Gene3D" id="1.10.10.60">
    <property type="entry name" value="Homeodomain-like"/>
    <property type="match status" value="1"/>
</dbReference>
<sequence>MARWMTIDQKRQIIAKSVECPSLTHAELAEWAVITFILRHKPARSTISGILSNARRITSDAYGDSRRRKPLKVLSLRLEHRLAQWVKEYEDKNLYLSRQLITMRARDLQGELCDRWDLNLSDGWLTRFMHRHGLWSRQLHGEAASADPKVVHQGLQINKLHYT</sequence>
<evidence type="ECO:0000256" key="1">
    <source>
        <dbReference type="ARBA" id="ARBA00023125"/>
    </source>
</evidence>
<gene>
    <name evidence="3" type="ORF">PR003_g25596</name>
</gene>
<dbReference type="SMART" id="SM00674">
    <property type="entry name" value="CENPB"/>
    <property type="match status" value="1"/>
</dbReference>
<accession>A0A6A4CD94</accession>
<comment type="caution">
    <text evidence="3">The sequence shown here is derived from an EMBL/GenBank/DDBJ whole genome shotgun (WGS) entry which is preliminary data.</text>
</comment>
<evidence type="ECO:0000313" key="3">
    <source>
        <dbReference type="EMBL" id="KAE9289285.1"/>
    </source>
</evidence>
<dbReference type="EMBL" id="QXFT01003104">
    <property type="protein sequence ID" value="KAE9289285.1"/>
    <property type="molecule type" value="Genomic_DNA"/>
</dbReference>
<dbReference type="InterPro" id="IPR006600">
    <property type="entry name" value="HTH_CenpB_DNA-bd_dom"/>
</dbReference>
<keyword evidence="1" id="KW-0238">DNA-binding</keyword>